<accession>A0A1Q8S8A8</accession>
<feature type="domain" description="N-acetyltransferase ESCO zinc-finger" evidence="2">
    <location>
        <begin position="189"/>
        <end position="227"/>
    </location>
</feature>
<name>A0A1Q8S8A8_9PEZI</name>
<dbReference type="Proteomes" id="UP000186583">
    <property type="component" value="Unassembled WGS sequence"/>
</dbReference>
<dbReference type="Pfam" id="PF13878">
    <property type="entry name" value="zf-C2H2_3"/>
    <property type="match status" value="1"/>
</dbReference>
<reference evidence="3 4" key="1">
    <citation type="submission" date="2016-11" db="EMBL/GenBank/DDBJ databases">
        <title>Draft Genome Assembly of Colletotrichum chlorophyti a pathogen of herbaceous plants.</title>
        <authorList>
            <person name="Gan P."/>
            <person name="Narusaka M."/>
            <person name="Tsushima A."/>
            <person name="Narusaka Y."/>
            <person name="Takano Y."/>
            <person name="Shirasu K."/>
        </authorList>
    </citation>
    <scope>NUCLEOTIDE SEQUENCE [LARGE SCALE GENOMIC DNA]</scope>
    <source>
        <strain evidence="3 4">NTL11</strain>
    </source>
</reference>
<evidence type="ECO:0000313" key="3">
    <source>
        <dbReference type="EMBL" id="OLN97694.1"/>
    </source>
</evidence>
<feature type="compositionally biased region" description="Basic and acidic residues" evidence="1">
    <location>
        <begin position="167"/>
        <end position="176"/>
    </location>
</feature>
<organism evidence="3 4">
    <name type="scientific">Colletotrichum chlorophyti</name>
    <dbReference type="NCBI Taxonomy" id="708187"/>
    <lineage>
        <taxon>Eukaryota</taxon>
        <taxon>Fungi</taxon>
        <taxon>Dikarya</taxon>
        <taxon>Ascomycota</taxon>
        <taxon>Pezizomycotina</taxon>
        <taxon>Sordariomycetes</taxon>
        <taxon>Hypocreomycetidae</taxon>
        <taxon>Glomerellales</taxon>
        <taxon>Glomerellaceae</taxon>
        <taxon>Colletotrichum</taxon>
    </lineage>
</organism>
<evidence type="ECO:0000313" key="4">
    <source>
        <dbReference type="Proteomes" id="UP000186583"/>
    </source>
</evidence>
<comment type="caution">
    <text evidence="3">The sequence shown here is derived from an EMBL/GenBank/DDBJ whole genome shotgun (WGS) entry which is preliminary data.</text>
</comment>
<proteinExistence type="predicted"/>
<protein>
    <recommendedName>
        <fullName evidence="2">N-acetyltransferase ESCO zinc-finger domain-containing protein</fullName>
    </recommendedName>
</protein>
<feature type="region of interest" description="Disordered" evidence="1">
    <location>
        <begin position="124"/>
        <end position="186"/>
    </location>
</feature>
<dbReference type="AlphaFoldDB" id="A0A1Q8S8A8"/>
<dbReference type="EMBL" id="MPGH01000006">
    <property type="protein sequence ID" value="OLN97694.1"/>
    <property type="molecule type" value="Genomic_DNA"/>
</dbReference>
<gene>
    <name evidence="3" type="ORF">CCHL11_09179</name>
</gene>
<evidence type="ECO:0000259" key="2">
    <source>
        <dbReference type="Pfam" id="PF13878"/>
    </source>
</evidence>
<sequence length="233" mass="26194">RTLRTYSKRSRSAENEIPLESLKKRKTEAETVTTKHASEHPIHTLAPIAPSSSRNIPKSSILSYFKPCRSSSTNDSSDSLHTPKKLIDIQPCSPQVIKRMAEPRRLRLRPSTPILPATDISMASLGESNHANGGGGDQSAKRVLRTRTPRRSGLDMTDNSTLSQKPTHKERTEPSHKTPPKLRQSSTIQTTINLSGKPTFIECELCRIVYNPLHPNDVKFHLKRHKKIEKSRK</sequence>
<feature type="compositionally biased region" description="Basic residues" evidence="1">
    <location>
        <begin position="1"/>
        <end position="10"/>
    </location>
</feature>
<feature type="region of interest" description="Disordered" evidence="1">
    <location>
        <begin position="1"/>
        <end position="41"/>
    </location>
</feature>
<evidence type="ECO:0000256" key="1">
    <source>
        <dbReference type="SAM" id="MobiDB-lite"/>
    </source>
</evidence>
<dbReference type="OrthoDB" id="19981at2759"/>
<dbReference type="InterPro" id="IPR028005">
    <property type="entry name" value="AcTrfase_ESCO_Znf_dom"/>
</dbReference>
<keyword evidence="4" id="KW-1185">Reference proteome</keyword>
<feature type="non-terminal residue" evidence="3">
    <location>
        <position position="1"/>
    </location>
</feature>